<evidence type="ECO:0000256" key="5">
    <source>
        <dbReference type="RuleBase" id="RU367091"/>
    </source>
</evidence>
<comment type="function">
    <text evidence="5">Part of the endoplasmic reticulum membrane protein complex (EMC) that enables the energy-independent insertion into endoplasmic reticulum membranes of newly synthesized membrane proteins.</text>
</comment>
<keyword evidence="3 4" id="KW-0802">TPR repeat</keyword>
<reference evidence="7 8" key="1">
    <citation type="submission" date="2024-02" db="EMBL/GenBank/DDBJ databases">
        <title>Chromosome-scale genome assembly of the rough periwinkle Littorina saxatilis.</title>
        <authorList>
            <person name="De Jode A."/>
            <person name="Faria R."/>
            <person name="Formenti G."/>
            <person name="Sims Y."/>
            <person name="Smith T.P."/>
            <person name="Tracey A."/>
            <person name="Wood J.M.D."/>
            <person name="Zagrodzka Z.B."/>
            <person name="Johannesson K."/>
            <person name="Butlin R.K."/>
            <person name="Leder E.H."/>
        </authorList>
    </citation>
    <scope>NUCLEOTIDE SEQUENCE [LARGE SCALE GENOMIC DNA]</scope>
    <source>
        <strain evidence="7">Snail1</strain>
        <tissue evidence="7">Muscle</tissue>
    </source>
</reference>
<dbReference type="InterPro" id="IPR011990">
    <property type="entry name" value="TPR-like_helical_dom_sf"/>
</dbReference>
<comment type="caution">
    <text evidence="7">The sequence shown here is derived from an EMBL/GenBank/DDBJ whole genome shotgun (WGS) entry which is preliminary data.</text>
</comment>
<feature type="domain" description="EMC2 TPR-like" evidence="6">
    <location>
        <begin position="85"/>
        <end position="194"/>
    </location>
</feature>
<comment type="subunit">
    <text evidence="5">Component of the ER membrane protein complex (EMC).</text>
</comment>
<dbReference type="FunFam" id="1.25.40.10:FF:000478">
    <property type="entry name" value="GG16802"/>
    <property type="match status" value="1"/>
</dbReference>
<organism evidence="7 8">
    <name type="scientific">Littorina saxatilis</name>
    <dbReference type="NCBI Taxonomy" id="31220"/>
    <lineage>
        <taxon>Eukaryota</taxon>
        <taxon>Metazoa</taxon>
        <taxon>Spiralia</taxon>
        <taxon>Lophotrochozoa</taxon>
        <taxon>Mollusca</taxon>
        <taxon>Gastropoda</taxon>
        <taxon>Caenogastropoda</taxon>
        <taxon>Littorinimorpha</taxon>
        <taxon>Littorinoidea</taxon>
        <taxon>Littorinidae</taxon>
        <taxon>Littorina</taxon>
    </lineage>
</organism>
<dbReference type="SUPFAM" id="SSF48452">
    <property type="entry name" value="TPR-like"/>
    <property type="match status" value="1"/>
</dbReference>
<comment type="subcellular location">
    <subcellularLocation>
        <location evidence="5">Endoplasmic reticulum membrane</location>
        <topology evidence="5">Peripheral membrane protein</topology>
        <orientation evidence="5">Cytoplasmic side</orientation>
    </subcellularLocation>
</comment>
<evidence type="ECO:0000259" key="6">
    <source>
        <dbReference type="Pfam" id="PF22890"/>
    </source>
</evidence>
<name>A0AAN9AQV9_9CAEN</name>
<dbReference type="PANTHER" id="PTHR12760">
    <property type="entry name" value="TETRATRICOPEPTIDE REPEAT PROTEIN"/>
    <property type="match status" value="1"/>
</dbReference>
<evidence type="ECO:0000256" key="2">
    <source>
        <dbReference type="ARBA" id="ARBA00022737"/>
    </source>
</evidence>
<proteinExistence type="inferred from homology"/>
<evidence type="ECO:0000256" key="1">
    <source>
        <dbReference type="ARBA" id="ARBA00010361"/>
    </source>
</evidence>
<dbReference type="InterPro" id="IPR019734">
    <property type="entry name" value="TPR_rpt"/>
</dbReference>
<keyword evidence="2" id="KW-0677">Repeat</keyword>
<dbReference type="Gene3D" id="1.25.40.10">
    <property type="entry name" value="Tetratricopeptide repeat domain"/>
    <property type="match status" value="1"/>
</dbReference>
<dbReference type="InterPro" id="IPR039856">
    <property type="entry name" value="EMC2-like"/>
</dbReference>
<dbReference type="Pfam" id="PF22890">
    <property type="entry name" value="TPR_EMC2"/>
    <property type="match status" value="1"/>
</dbReference>
<dbReference type="AlphaFoldDB" id="A0AAN9AQV9"/>
<accession>A0AAN9AQV9</accession>
<evidence type="ECO:0000256" key="4">
    <source>
        <dbReference type="PROSITE-ProRule" id="PRU00339"/>
    </source>
</evidence>
<keyword evidence="5" id="KW-0472">Membrane</keyword>
<sequence length="292" mass="33567">MAQHVSWEEARGILRKLREEQVRDGDLVVKLWEDVLMDSSHKLGNELWNVYEQVCIAALDCQKLEIADLCIEALEAKFPNSVRVKRLEGMFLESEGSFNKAIEIYQEITEKDDANMFAKKRLVAILKAQKKIPEAIEKLNEYLKKFMTDYEAWNEMCDLYLSIHDYANASFCLEELLMSNPHNHLYHQKYADIKYTYGGTDNMEMARSYYAQAVKLSPSNMRALYGLFLSATNLSSSSGKGAKERSLNSKYAAWAAEQIATKYKAQQPDQQLRDTKVLESIEKMLESLQVAN</sequence>
<evidence type="ECO:0000313" key="7">
    <source>
        <dbReference type="EMBL" id="KAK7091255.1"/>
    </source>
</evidence>
<comment type="similarity">
    <text evidence="1 5">Belongs to the EMC2 family.</text>
</comment>
<dbReference type="GO" id="GO:0072546">
    <property type="term" value="C:EMC complex"/>
    <property type="evidence" value="ECO:0007669"/>
    <property type="project" value="UniProtKB-UniRule"/>
</dbReference>
<protein>
    <recommendedName>
        <fullName evidence="5">ER membrane protein complex subunit 2</fullName>
    </recommendedName>
</protein>
<keyword evidence="5" id="KW-0256">Endoplasmic reticulum</keyword>
<keyword evidence="8" id="KW-1185">Reference proteome</keyword>
<dbReference type="SMART" id="SM00028">
    <property type="entry name" value="TPR"/>
    <property type="match status" value="3"/>
</dbReference>
<dbReference type="Pfam" id="PF13181">
    <property type="entry name" value="TPR_8"/>
    <property type="match status" value="1"/>
</dbReference>
<evidence type="ECO:0000313" key="8">
    <source>
        <dbReference type="Proteomes" id="UP001374579"/>
    </source>
</evidence>
<dbReference type="Proteomes" id="UP001374579">
    <property type="component" value="Unassembled WGS sequence"/>
</dbReference>
<gene>
    <name evidence="7" type="ORF">V1264_008967</name>
</gene>
<dbReference type="PROSITE" id="PS50005">
    <property type="entry name" value="TPR"/>
    <property type="match status" value="1"/>
</dbReference>
<dbReference type="EMBL" id="JBAMIC010000022">
    <property type="protein sequence ID" value="KAK7091255.1"/>
    <property type="molecule type" value="Genomic_DNA"/>
</dbReference>
<evidence type="ECO:0000256" key="3">
    <source>
        <dbReference type="ARBA" id="ARBA00022803"/>
    </source>
</evidence>
<feature type="repeat" description="TPR" evidence="4">
    <location>
        <begin position="187"/>
        <end position="220"/>
    </location>
</feature>
<dbReference type="InterPro" id="IPR055217">
    <property type="entry name" value="TPR_EMC2"/>
</dbReference>